<feature type="transmembrane region" description="Helical" evidence="1">
    <location>
        <begin position="9"/>
        <end position="29"/>
    </location>
</feature>
<feature type="transmembrane region" description="Helical" evidence="1">
    <location>
        <begin position="35"/>
        <end position="54"/>
    </location>
</feature>
<evidence type="ECO:0000256" key="1">
    <source>
        <dbReference type="SAM" id="Phobius"/>
    </source>
</evidence>
<comment type="caution">
    <text evidence="2">The sequence shown here is derived from an EMBL/GenBank/DDBJ whole genome shotgun (WGS) entry which is preliminary data.</text>
</comment>
<proteinExistence type="predicted"/>
<sequence length="64" mass="7359">MNEKIKGKLSFSIDIIGCILCIIMLIISLVNFRTWVHPCLFLVCGLIFLINIVNNLKGKRRKLK</sequence>
<protein>
    <recommendedName>
        <fullName evidence="4">Group-specific protein</fullName>
    </recommendedName>
</protein>
<name>A0AB36TNM2_BACTU</name>
<keyword evidence="1" id="KW-0472">Membrane</keyword>
<reference evidence="2 3" key="1">
    <citation type="submission" date="2017-09" db="EMBL/GenBank/DDBJ databases">
        <title>Large-scale bioinformatics analysis of Bacillus genomes uncovers conserved roles of natural products in bacterial physiology.</title>
        <authorList>
            <consortium name="Agbiome Team Llc"/>
            <person name="Bleich R.M."/>
            <person name="Grubbs K.J."/>
            <person name="Santa Maria K.C."/>
            <person name="Allen S.E."/>
            <person name="Farag S."/>
            <person name="Shank E.A."/>
            <person name="Bowers A."/>
        </authorList>
    </citation>
    <scope>NUCLEOTIDE SEQUENCE [LARGE SCALE GENOMIC DNA]</scope>
    <source>
        <strain evidence="2 3">AFS077661</strain>
    </source>
</reference>
<evidence type="ECO:0000313" key="3">
    <source>
        <dbReference type="Proteomes" id="UP000223839"/>
    </source>
</evidence>
<dbReference type="EMBL" id="NUYG01000066">
    <property type="protein sequence ID" value="PFM85870.1"/>
    <property type="molecule type" value="Genomic_DNA"/>
</dbReference>
<evidence type="ECO:0008006" key="4">
    <source>
        <dbReference type="Google" id="ProtNLM"/>
    </source>
</evidence>
<accession>A0AB36TNM2</accession>
<dbReference type="AlphaFoldDB" id="A0AB36TNM2"/>
<evidence type="ECO:0000313" key="2">
    <source>
        <dbReference type="EMBL" id="PFM85870.1"/>
    </source>
</evidence>
<keyword evidence="1" id="KW-0812">Transmembrane</keyword>
<keyword evidence="1" id="KW-1133">Transmembrane helix</keyword>
<gene>
    <name evidence="2" type="ORF">COJ61_26620</name>
</gene>
<organism evidence="2 3">
    <name type="scientific">Bacillus thuringiensis</name>
    <dbReference type="NCBI Taxonomy" id="1428"/>
    <lineage>
        <taxon>Bacteria</taxon>
        <taxon>Bacillati</taxon>
        <taxon>Bacillota</taxon>
        <taxon>Bacilli</taxon>
        <taxon>Bacillales</taxon>
        <taxon>Bacillaceae</taxon>
        <taxon>Bacillus</taxon>
        <taxon>Bacillus cereus group</taxon>
    </lineage>
</organism>
<dbReference type="Proteomes" id="UP000223839">
    <property type="component" value="Unassembled WGS sequence"/>
</dbReference>